<evidence type="ECO:0000256" key="2">
    <source>
        <dbReference type="SAM" id="MobiDB-lite"/>
    </source>
</evidence>
<dbReference type="SUPFAM" id="SSF53474">
    <property type="entry name" value="alpha/beta-Hydrolases"/>
    <property type="match status" value="1"/>
</dbReference>
<evidence type="ECO:0000313" key="4">
    <source>
        <dbReference type="Proteomes" id="UP000236291"/>
    </source>
</evidence>
<dbReference type="AlphaFoldDB" id="A0A2K3KEV3"/>
<comment type="similarity">
    <text evidence="1">Belongs to the peptidase S10 family.</text>
</comment>
<dbReference type="InterPro" id="IPR029058">
    <property type="entry name" value="AB_hydrolase_fold"/>
</dbReference>
<sequence>VANILYIDSPIGVGFSYSKNSSDILNSGDKRTGKASHLS</sequence>
<dbReference type="GO" id="GO:0006508">
    <property type="term" value="P:proteolysis"/>
    <property type="evidence" value="ECO:0007669"/>
    <property type="project" value="InterPro"/>
</dbReference>
<name>A0A2K3KEV3_TRIPR</name>
<keyword evidence="3" id="KW-0378">Hydrolase</keyword>
<dbReference type="Proteomes" id="UP000236291">
    <property type="component" value="Unassembled WGS sequence"/>
</dbReference>
<feature type="non-terminal residue" evidence="3">
    <location>
        <position position="1"/>
    </location>
</feature>
<proteinExistence type="inferred from homology"/>
<dbReference type="EMBL" id="ASHM01170830">
    <property type="protein sequence ID" value="PNX64821.1"/>
    <property type="molecule type" value="Genomic_DNA"/>
</dbReference>
<feature type="region of interest" description="Disordered" evidence="2">
    <location>
        <begin position="20"/>
        <end position="39"/>
    </location>
</feature>
<evidence type="ECO:0000256" key="1">
    <source>
        <dbReference type="ARBA" id="ARBA00009431"/>
    </source>
</evidence>
<reference evidence="3 4" key="1">
    <citation type="journal article" date="2014" name="Am. J. Bot.">
        <title>Genome assembly and annotation for red clover (Trifolium pratense; Fabaceae).</title>
        <authorList>
            <person name="Istvanek J."/>
            <person name="Jaros M."/>
            <person name="Krenek A."/>
            <person name="Repkova J."/>
        </authorList>
    </citation>
    <scope>NUCLEOTIDE SEQUENCE [LARGE SCALE GENOMIC DNA]</scope>
    <source>
        <strain evidence="4">cv. Tatra</strain>
        <tissue evidence="3">Young leaves</tissue>
    </source>
</reference>
<gene>
    <name evidence="3" type="ORF">L195_g062301</name>
</gene>
<keyword evidence="3" id="KW-0645">Protease</keyword>
<keyword evidence="3" id="KW-0121">Carboxypeptidase</keyword>
<comment type="caution">
    <text evidence="3">The sequence shown here is derived from an EMBL/GenBank/DDBJ whole genome shotgun (WGS) entry which is preliminary data.</text>
</comment>
<dbReference type="STRING" id="57577.A0A2K3KEV3"/>
<evidence type="ECO:0000313" key="3">
    <source>
        <dbReference type="EMBL" id="PNX64821.1"/>
    </source>
</evidence>
<protein>
    <submittedName>
        <fullName evidence="3">Serine carboxypeptidase II-2-like protein</fullName>
    </submittedName>
</protein>
<dbReference type="Pfam" id="PF00450">
    <property type="entry name" value="Peptidase_S10"/>
    <property type="match status" value="1"/>
</dbReference>
<dbReference type="Gene3D" id="3.40.50.1820">
    <property type="entry name" value="alpha/beta hydrolase"/>
    <property type="match status" value="1"/>
</dbReference>
<dbReference type="InterPro" id="IPR001563">
    <property type="entry name" value="Peptidase_S10"/>
</dbReference>
<dbReference type="GO" id="GO:0004185">
    <property type="term" value="F:serine-type carboxypeptidase activity"/>
    <property type="evidence" value="ECO:0007669"/>
    <property type="project" value="InterPro"/>
</dbReference>
<accession>A0A2K3KEV3</accession>
<organism evidence="3 4">
    <name type="scientific">Trifolium pratense</name>
    <name type="common">Red clover</name>
    <dbReference type="NCBI Taxonomy" id="57577"/>
    <lineage>
        <taxon>Eukaryota</taxon>
        <taxon>Viridiplantae</taxon>
        <taxon>Streptophyta</taxon>
        <taxon>Embryophyta</taxon>
        <taxon>Tracheophyta</taxon>
        <taxon>Spermatophyta</taxon>
        <taxon>Magnoliopsida</taxon>
        <taxon>eudicotyledons</taxon>
        <taxon>Gunneridae</taxon>
        <taxon>Pentapetalae</taxon>
        <taxon>rosids</taxon>
        <taxon>fabids</taxon>
        <taxon>Fabales</taxon>
        <taxon>Fabaceae</taxon>
        <taxon>Papilionoideae</taxon>
        <taxon>50 kb inversion clade</taxon>
        <taxon>NPAAA clade</taxon>
        <taxon>Hologalegina</taxon>
        <taxon>IRL clade</taxon>
        <taxon>Trifolieae</taxon>
        <taxon>Trifolium</taxon>
    </lineage>
</organism>
<reference evidence="3 4" key="2">
    <citation type="journal article" date="2017" name="Front. Plant Sci.">
        <title>Gene Classification and Mining of Molecular Markers Useful in Red Clover (Trifolium pratense) Breeding.</title>
        <authorList>
            <person name="Istvanek J."/>
            <person name="Dluhosova J."/>
            <person name="Dluhos P."/>
            <person name="Patkova L."/>
            <person name="Nedelnik J."/>
            <person name="Repkova J."/>
        </authorList>
    </citation>
    <scope>NUCLEOTIDE SEQUENCE [LARGE SCALE GENOMIC DNA]</scope>
    <source>
        <strain evidence="4">cv. Tatra</strain>
        <tissue evidence="3">Young leaves</tissue>
    </source>
</reference>